<dbReference type="EMBL" id="KZ819330">
    <property type="protein sequence ID" value="PWN19653.1"/>
    <property type="molecule type" value="Genomic_DNA"/>
</dbReference>
<gene>
    <name evidence="9" type="ORF">BCV69DRAFT_299966</name>
</gene>
<keyword evidence="5 8" id="KW-1133">Transmembrane helix</keyword>
<feature type="transmembrane region" description="Helical" evidence="8">
    <location>
        <begin position="138"/>
        <end position="157"/>
    </location>
</feature>
<dbReference type="AlphaFoldDB" id="A0A316U5N9"/>
<proteinExistence type="inferred from homology"/>
<keyword evidence="6 8" id="KW-0472">Membrane</keyword>
<evidence type="ECO:0000256" key="5">
    <source>
        <dbReference type="ARBA" id="ARBA00022989"/>
    </source>
</evidence>
<dbReference type="SMART" id="SM01415">
    <property type="entry name" value="DUF106"/>
    <property type="match status" value="1"/>
</dbReference>
<reference evidence="9 10" key="1">
    <citation type="journal article" date="2018" name="Mol. Biol. Evol.">
        <title>Broad Genomic Sampling Reveals a Smut Pathogenic Ancestry of the Fungal Clade Ustilaginomycotina.</title>
        <authorList>
            <person name="Kijpornyongpan T."/>
            <person name="Mondo S.J."/>
            <person name="Barry K."/>
            <person name="Sandor L."/>
            <person name="Lee J."/>
            <person name="Lipzen A."/>
            <person name="Pangilinan J."/>
            <person name="LaButti K."/>
            <person name="Hainaut M."/>
            <person name="Henrissat B."/>
            <person name="Grigoriev I.V."/>
            <person name="Spatafora J.W."/>
            <person name="Aime M.C."/>
        </authorList>
    </citation>
    <scope>NUCLEOTIDE SEQUENCE [LARGE SCALE GENOMIC DNA]</scope>
    <source>
        <strain evidence="9 10">MCA 4718</strain>
    </source>
</reference>
<evidence type="ECO:0000313" key="10">
    <source>
        <dbReference type="Proteomes" id="UP000245942"/>
    </source>
</evidence>
<dbReference type="InterPro" id="IPR008568">
    <property type="entry name" value="EMC3"/>
</dbReference>
<name>A0A316U5N9_9BASI</name>
<comment type="subcellular location">
    <subcellularLocation>
        <location evidence="1">Membrane</location>
        <topology evidence="1">Multi-pass membrane protein</topology>
    </subcellularLocation>
</comment>
<feature type="region of interest" description="Disordered" evidence="7">
    <location>
        <begin position="96"/>
        <end position="117"/>
    </location>
</feature>
<evidence type="ECO:0000256" key="1">
    <source>
        <dbReference type="ARBA" id="ARBA00004141"/>
    </source>
</evidence>
<dbReference type="Pfam" id="PF01956">
    <property type="entry name" value="EMC3_TMCO1"/>
    <property type="match status" value="1"/>
</dbReference>
<organism evidence="9 10">
    <name type="scientific">Pseudomicrostroma glucosiphilum</name>
    <dbReference type="NCBI Taxonomy" id="1684307"/>
    <lineage>
        <taxon>Eukaryota</taxon>
        <taxon>Fungi</taxon>
        <taxon>Dikarya</taxon>
        <taxon>Basidiomycota</taxon>
        <taxon>Ustilaginomycotina</taxon>
        <taxon>Exobasidiomycetes</taxon>
        <taxon>Microstromatales</taxon>
        <taxon>Microstromatales incertae sedis</taxon>
        <taxon>Pseudomicrostroma</taxon>
    </lineage>
</organism>
<dbReference type="GO" id="GO:0072546">
    <property type="term" value="C:EMC complex"/>
    <property type="evidence" value="ECO:0007669"/>
    <property type="project" value="TreeGrafter"/>
</dbReference>
<feature type="transmembrane region" description="Helical" evidence="8">
    <location>
        <begin position="16"/>
        <end position="35"/>
    </location>
</feature>
<evidence type="ECO:0000256" key="2">
    <source>
        <dbReference type="ARBA" id="ARBA00005376"/>
    </source>
</evidence>
<dbReference type="PANTHER" id="PTHR13116:SF5">
    <property type="entry name" value="ER MEMBRANE PROTEIN COMPLEX SUBUNIT 3"/>
    <property type="match status" value="1"/>
</dbReference>
<protein>
    <recommendedName>
        <fullName evidence="3">ER membrane protein complex subunit 3</fullName>
    </recommendedName>
</protein>
<dbReference type="STRING" id="1684307.A0A316U5N9"/>
<sequence>MAVEQTLLLDSAIRDWVLLPITLVILLVGLLRHNIVMLITSPPKRPTSLELRQQRIMARSGALRTNHAMIPPASFVAKREKLMEDLGSGRFLAEEPKPAAAEEEGPAMPPNPMSDPNAMEGMMEPMKKSMVMMIPQQLIMGWISFFFSGFVVAKIPLSPLPFPLDYFKGWLQRGLASEGIQMVWVSSLSWYFLVAFFGLNAVYRVLLGDDNAADSTRDMMGPLGGMGGPQPGQQQPNPMAKADFSKLHATERETLYEVGKQLLEAPPPIKQSSLEGKTLTGFGGKKGEKGGKRWVGDGVEERVLQKYGKVVLA</sequence>
<dbReference type="Proteomes" id="UP000245942">
    <property type="component" value="Unassembled WGS sequence"/>
</dbReference>
<dbReference type="OrthoDB" id="6745403at2759"/>
<dbReference type="RefSeq" id="XP_025346813.1">
    <property type="nucleotide sequence ID" value="XM_025494404.1"/>
</dbReference>
<evidence type="ECO:0000256" key="3">
    <source>
        <dbReference type="ARBA" id="ARBA00020822"/>
    </source>
</evidence>
<evidence type="ECO:0000256" key="6">
    <source>
        <dbReference type="ARBA" id="ARBA00023136"/>
    </source>
</evidence>
<dbReference type="InterPro" id="IPR002809">
    <property type="entry name" value="EMC3/TMCO1"/>
</dbReference>
<keyword evidence="10" id="KW-1185">Reference proteome</keyword>
<keyword evidence="4 8" id="KW-0812">Transmembrane</keyword>
<accession>A0A316U5N9</accession>
<dbReference type="GO" id="GO:0034975">
    <property type="term" value="P:protein folding in endoplasmic reticulum"/>
    <property type="evidence" value="ECO:0007669"/>
    <property type="project" value="TreeGrafter"/>
</dbReference>
<evidence type="ECO:0000256" key="4">
    <source>
        <dbReference type="ARBA" id="ARBA00022692"/>
    </source>
</evidence>
<feature type="transmembrane region" description="Helical" evidence="8">
    <location>
        <begin position="188"/>
        <end position="207"/>
    </location>
</feature>
<dbReference type="PANTHER" id="PTHR13116">
    <property type="entry name" value="ER MEMBRANE PROTEIN COMPLEX SUBUNIT 3"/>
    <property type="match status" value="1"/>
</dbReference>
<dbReference type="GeneID" id="37016138"/>
<evidence type="ECO:0000313" key="9">
    <source>
        <dbReference type="EMBL" id="PWN19653.1"/>
    </source>
</evidence>
<evidence type="ECO:0000256" key="7">
    <source>
        <dbReference type="SAM" id="MobiDB-lite"/>
    </source>
</evidence>
<evidence type="ECO:0000256" key="8">
    <source>
        <dbReference type="SAM" id="Phobius"/>
    </source>
</evidence>
<feature type="region of interest" description="Disordered" evidence="7">
    <location>
        <begin position="274"/>
        <end position="293"/>
    </location>
</feature>
<comment type="similarity">
    <text evidence="2">Belongs to the EMC3 family.</text>
</comment>